<dbReference type="EMBL" id="JARJCN010000095">
    <property type="protein sequence ID" value="KAJ7075446.1"/>
    <property type="molecule type" value="Genomic_DNA"/>
</dbReference>
<evidence type="ECO:0000313" key="3">
    <source>
        <dbReference type="Proteomes" id="UP001222325"/>
    </source>
</evidence>
<protein>
    <submittedName>
        <fullName evidence="2">Uncharacterized protein</fullName>
    </submittedName>
</protein>
<accession>A0AAD6TR86</accession>
<feature type="compositionally biased region" description="Polar residues" evidence="1">
    <location>
        <begin position="1"/>
        <end position="15"/>
    </location>
</feature>
<keyword evidence="3" id="KW-1185">Reference proteome</keyword>
<dbReference type="Proteomes" id="UP001222325">
    <property type="component" value="Unassembled WGS sequence"/>
</dbReference>
<dbReference type="AlphaFoldDB" id="A0AAD6TR86"/>
<comment type="caution">
    <text evidence="2">The sequence shown here is derived from an EMBL/GenBank/DDBJ whole genome shotgun (WGS) entry which is preliminary data.</text>
</comment>
<evidence type="ECO:0000256" key="1">
    <source>
        <dbReference type="SAM" id="MobiDB-lite"/>
    </source>
</evidence>
<evidence type="ECO:0000313" key="2">
    <source>
        <dbReference type="EMBL" id="KAJ7075446.1"/>
    </source>
</evidence>
<gene>
    <name evidence="2" type="ORF">B0H15DRAFT_806177</name>
</gene>
<organism evidence="2 3">
    <name type="scientific">Mycena belliarum</name>
    <dbReference type="NCBI Taxonomy" id="1033014"/>
    <lineage>
        <taxon>Eukaryota</taxon>
        <taxon>Fungi</taxon>
        <taxon>Dikarya</taxon>
        <taxon>Basidiomycota</taxon>
        <taxon>Agaricomycotina</taxon>
        <taxon>Agaricomycetes</taxon>
        <taxon>Agaricomycetidae</taxon>
        <taxon>Agaricales</taxon>
        <taxon>Marasmiineae</taxon>
        <taxon>Mycenaceae</taxon>
        <taxon>Mycena</taxon>
    </lineage>
</organism>
<name>A0AAD6TR86_9AGAR</name>
<sequence length="104" mass="11459">MSFYQSPYNGNQMGGNSVVAPGPPSQKQSQGRTMQVTVNLVANQSVEVRLNADSPWIMGLVLAVLTMAERNFGVQYEIRYQTGHRRSVLSLSSLVRSQGNIDQD</sequence>
<proteinExistence type="predicted"/>
<reference evidence="2" key="1">
    <citation type="submission" date="2023-03" db="EMBL/GenBank/DDBJ databases">
        <title>Massive genome expansion in bonnet fungi (Mycena s.s.) driven by repeated elements and novel gene families across ecological guilds.</title>
        <authorList>
            <consortium name="Lawrence Berkeley National Laboratory"/>
            <person name="Harder C.B."/>
            <person name="Miyauchi S."/>
            <person name="Viragh M."/>
            <person name="Kuo A."/>
            <person name="Thoen E."/>
            <person name="Andreopoulos B."/>
            <person name="Lu D."/>
            <person name="Skrede I."/>
            <person name="Drula E."/>
            <person name="Henrissat B."/>
            <person name="Morin E."/>
            <person name="Kohler A."/>
            <person name="Barry K."/>
            <person name="LaButti K."/>
            <person name="Morin E."/>
            <person name="Salamov A."/>
            <person name="Lipzen A."/>
            <person name="Mereny Z."/>
            <person name="Hegedus B."/>
            <person name="Baldrian P."/>
            <person name="Stursova M."/>
            <person name="Weitz H."/>
            <person name="Taylor A."/>
            <person name="Grigoriev I.V."/>
            <person name="Nagy L.G."/>
            <person name="Martin F."/>
            <person name="Kauserud H."/>
        </authorList>
    </citation>
    <scope>NUCLEOTIDE SEQUENCE</scope>
    <source>
        <strain evidence="2">CBHHK173m</strain>
    </source>
</reference>
<feature type="region of interest" description="Disordered" evidence="1">
    <location>
        <begin position="1"/>
        <end position="32"/>
    </location>
</feature>